<proteinExistence type="predicted"/>
<dbReference type="Proteomes" id="UP001596383">
    <property type="component" value="Unassembled WGS sequence"/>
</dbReference>
<gene>
    <name evidence="2" type="ORF">ACFQE6_03205</name>
</gene>
<sequence length="64" mass="6608">MGSILVSYGSGEGQTATVADRIGDVLADRGHDATATNIDEVPADFVAFVEGRLCVRPPEMASGN</sequence>
<name>A0ABD5SGE2_9EURY</name>
<evidence type="ECO:0000259" key="1">
    <source>
        <dbReference type="PROSITE" id="PS50902"/>
    </source>
</evidence>
<feature type="domain" description="Flavodoxin-like" evidence="1">
    <location>
        <begin position="4"/>
        <end position="64"/>
    </location>
</feature>
<dbReference type="InterPro" id="IPR008254">
    <property type="entry name" value="Flavodoxin/NO_synth"/>
</dbReference>
<dbReference type="RefSeq" id="WP_273737182.1">
    <property type="nucleotide sequence ID" value="NZ_JAQIVI010000049.1"/>
</dbReference>
<dbReference type="AlphaFoldDB" id="A0ABD5SGE2"/>
<evidence type="ECO:0000313" key="2">
    <source>
        <dbReference type="EMBL" id="MFC6764087.1"/>
    </source>
</evidence>
<evidence type="ECO:0000313" key="3">
    <source>
        <dbReference type="Proteomes" id="UP001596383"/>
    </source>
</evidence>
<protein>
    <recommendedName>
        <fullName evidence="1">Flavodoxin-like domain-containing protein</fullName>
    </recommendedName>
</protein>
<keyword evidence="3" id="KW-1185">Reference proteome</keyword>
<comment type="caution">
    <text evidence="2">The sequence shown here is derived from an EMBL/GenBank/DDBJ whole genome shotgun (WGS) entry which is preliminary data.</text>
</comment>
<dbReference type="InterPro" id="IPR029039">
    <property type="entry name" value="Flavoprotein-like_sf"/>
</dbReference>
<dbReference type="PROSITE" id="PS50902">
    <property type="entry name" value="FLAVODOXIN_LIKE"/>
    <property type="match status" value="1"/>
</dbReference>
<dbReference type="EMBL" id="JBHSWV010000049">
    <property type="protein sequence ID" value="MFC6764087.1"/>
    <property type="molecule type" value="Genomic_DNA"/>
</dbReference>
<dbReference type="SUPFAM" id="SSF52218">
    <property type="entry name" value="Flavoproteins"/>
    <property type="match status" value="1"/>
</dbReference>
<accession>A0ABD5SGE2</accession>
<reference evidence="2 3" key="1">
    <citation type="journal article" date="2019" name="Int. J. Syst. Evol. Microbiol.">
        <title>The Global Catalogue of Microorganisms (GCM) 10K type strain sequencing project: providing services to taxonomists for standard genome sequencing and annotation.</title>
        <authorList>
            <consortium name="The Broad Institute Genomics Platform"/>
            <consortium name="The Broad Institute Genome Sequencing Center for Infectious Disease"/>
            <person name="Wu L."/>
            <person name="Ma J."/>
        </authorList>
    </citation>
    <scope>NUCLEOTIDE SEQUENCE [LARGE SCALE GENOMIC DNA]</scope>
    <source>
        <strain evidence="2 3">LMG 29247</strain>
    </source>
</reference>
<organism evidence="2 3">
    <name type="scientific">Natrinema soli</name>
    <dbReference type="NCBI Taxonomy" id="1930624"/>
    <lineage>
        <taxon>Archaea</taxon>
        <taxon>Methanobacteriati</taxon>
        <taxon>Methanobacteriota</taxon>
        <taxon>Stenosarchaea group</taxon>
        <taxon>Halobacteria</taxon>
        <taxon>Halobacteriales</taxon>
        <taxon>Natrialbaceae</taxon>
        <taxon>Natrinema</taxon>
    </lineage>
</organism>
<dbReference type="Gene3D" id="3.40.50.360">
    <property type="match status" value="1"/>
</dbReference>